<evidence type="ECO:0000259" key="1">
    <source>
        <dbReference type="Pfam" id="PF10124"/>
    </source>
</evidence>
<feature type="domain" description="Bacteriophage Mu GpT" evidence="1">
    <location>
        <begin position="9"/>
        <end position="296"/>
    </location>
</feature>
<dbReference type="InterPro" id="IPR018774">
    <property type="entry name" value="Phage_Mu_GpT"/>
</dbReference>
<gene>
    <name evidence="2" type="ORF">D1610_11640</name>
</gene>
<dbReference type="OrthoDB" id="9804833at2"/>
<dbReference type="EMBL" id="QWLV01000005">
    <property type="protein sequence ID" value="RHW17195.1"/>
    <property type="molecule type" value="Genomic_DNA"/>
</dbReference>
<organism evidence="2 3">
    <name type="scientific">Sphingomonas gilva</name>
    <dbReference type="NCBI Taxonomy" id="2305907"/>
    <lineage>
        <taxon>Bacteria</taxon>
        <taxon>Pseudomonadati</taxon>
        <taxon>Pseudomonadota</taxon>
        <taxon>Alphaproteobacteria</taxon>
        <taxon>Sphingomonadales</taxon>
        <taxon>Sphingomonadaceae</taxon>
        <taxon>Sphingomonas</taxon>
    </lineage>
</organism>
<accession>A0A396S1E2</accession>
<dbReference type="Proteomes" id="UP000266693">
    <property type="component" value="Unassembled WGS sequence"/>
</dbReference>
<dbReference type="Pfam" id="PF10124">
    <property type="entry name" value="Mu-like_gpT"/>
    <property type="match status" value="1"/>
</dbReference>
<evidence type="ECO:0000313" key="2">
    <source>
        <dbReference type="EMBL" id="RHW17195.1"/>
    </source>
</evidence>
<dbReference type="AlphaFoldDB" id="A0A396S1E2"/>
<protein>
    <recommendedName>
        <fullName evidence="1">Bacteriophage Mu GpT domain-containing protein</fullName>
    </recommendedName>
</protein>
<keyword evidence="3" id="KW-1185">Reference proteome</keyword>
<evidence type="ECO:0000313" key="3">
    <source>
        <dbReference type="Proteomes" id="UP000266693"/>
    </source>
</evidence>
<reference evidence="2 3" key="1">
    <citation type="submission" date="2018-08" db="EMBL/GenBank/DDBJ databases">
        <title>The multiple taxonomic identification of Sphingomonas gilva.</title>
        <authorList>
            <person name="Zhu D."/>
            <person name="Zheng S."/>
        </authorList>
    </citation>
    <scope>NUCLEOTIDE SEQUENCE [LARGE SCALE GENOMIC DNA]</scope>
    <source>
        <strain evidence="2 3">ZDH117</strain>
    </source>
</reference>
<proteinExistence type="predicted"/>
<sequence>MLINSGNLRTLGVGFNAAFKQGLGMAATQYGTVATVINSTTGKEEYGWLGKMPGMREWIGDRVINNIATHDYTIKNRDWEDTIAVDRNDIEDDTIGIYSPLFQEMGRGAEAHPDELVFGLLKAGFTTPCYDGQYYFDTDHPVLDADGNIISVANTDGGAGTPWFLIDDTRALKPVIFQKRKAPQWVALDRPDDENLFMRKKFVYGVDARYNVGFGFWQFAWGSKQTLNAANYATARASLMGMKGDYGRPLGLRPTKLVVPPSLESAALKIVNNELGAGGETNEWKGTAKVEVVPWLA</sequence>
<name>A0A396S1E2_9SPHN</name>
<dbReference type="RefSeq" id="WP_118864362.1">
    <property type="nucleotide sequence ID" value="NZ_QWLV01000005.1"/>
</dbReference>
<comment type="caution">
    <text evidence="2">The sequence shown here is derived from an EMBL/GenBank/DDBJ whole genome shotgun (WGS) entry which is preliminary data.</text>
</comment>